<evidence type="ECO:0000256" key="2">
    <source>
        <dbReference type="ARBA" id="ARBA00023295"/>
    </source>
</evidence>
<accession>A0A172TIN4</accession>
<evidence type="ECO:0000313" key="3">
    <source>
        <dbReference type="EMBL" id="ANE46901.1"/>
    </source>
</evidence>
<dbReference type="KEGG" id="pswu:SY83_12130"/>
<keyword evidence="2" id="KW-0326">Glycosidase</keyword>
<keyword evidence="1" id="KW-0378">Hydrolase</keyword>
<sequence>MRITLHENGCFDIRTDRIYMLQCYPGWDGESVHPVQTAVKGQTIVYTFPEGSLTLQFKETDDGVTLSTSLKDMSEFPQWVHPIYQGRVQGADGYFRQGFGMAGPSGYQSLSSLAGNNSAACSAESYGLTAFTHEHGCLVLFAEEHDTYMHRYDLQSSGSDLTMKLTCGFRTERTRLQPTSIPDIHILETPSLEEGLTGAARRMASRMQARTHQPPAYHWCSWYYKYYEFSQEDLTDYLQGFSATGTPLRYVQIDAGYFPSLGDWLEINHLWPDGLQAAFRRITEEGYTPGIWIGPFMVGNRSRLYREHPDWVLRKKDGTPVTELRCYGEFKLWGYKDEEYYVLDTSHPEAMAYLCQVFRTLYQWGARLFKTDFMFWGVQDSSEVSRHTPGKTSIGYFRDFLQAVRQEIGEESYWLGCIAPFHAFIGFADGMRIAGDLGPAWIGDGHGPVNMIRETMAVNYMNHIFWQNDPDAVILRDFHISLTDREIESLALLQAVSGGAVYTSDPLHEVNHDRLSLFRFIEPHGKQKPILPYLQQRGPEQVFVHRWPEEERYLIYLFNPTEFTVRGQYSIAELTGTERVFTRVWQTGEYTDQPLSQLIVSIAPHQCLLYFAKKNKVLNDPIDHLWVW</sequence>
<dbReference type="Pfam" id="PF02065">
    <property type="entry name" value="Melibiase"/>
    <property type="match status" value="1"/>
</dbReference>
<evidence type="ECO:0000313" key="4">
    <source>
        <dbReference type="Proteomes" id="UP000076927"/>
    </source>
</evidence>
<evidence type="ECO:0000256" key="1">
    <source>
        <dbReference type="ARBA" id="ARBA00022801"/>
    </source>
</evidence>
<dbReference type="AlphaFoldDB" id="A0A172TIN4"/>
<reference evidence="3 4" key="1">
    <citation type="submission" date="2015-01" db="EMBL/GenBank/DDBJ databases">
        <title>Paenibacillus swuensis/DY6/whole genome sequencing.</title>
        <authorList>
            <person name="Kim M.K."/>
            <person name="Srinivasan S."/>
            <person name="Lee J.-J."/>
        </authorList>
    </citation>
    <scope>NUCLEOTIDE SEQUENCE [LARGE SCALE GENOMIC DNA]</scope>
    <source>
        <strain evidence="3 4">DY6</strain>
    </source>
</reference>
<proteinExistence type="predicted"/>
<dbReference type="EMBL" id="CP011388">
    <property type="protein sequence ID" value="ANE46901.1"/>
    <property type="molecule type" value="Genomic_DNA"/>
</dbReference>
<dbReference type="GO" id="GO:0016052">
    <property type="term" value="P:carbohydrate catabolic process"/>
    <property type="evidence" value="ECO:0007669"/>
    <property type="project" value="InterPro"/>
</dbReference>
<dbReference type="InterPro" id="IPR013785">
    <property type="entry name" value="Aldolase_TIM"/>
</dbReference>
<dbReference type="InterPro" id="IPR002252">
    <property type="entry name" value="Glyco_hydro_36"/>
</dbReference>
<dbReference type="PANTHER" id="PTHR43053:SF3">
    <property type="entry name" value="ALPHA-GALACTOSIDASE C-RELATED"/>
    <property type="match status" value="1"/>
</dbReference>
<dbReference type="InterPro" id="IPR017853">
    <property type="entry name" value="GH"/>
</dbReference>
<dbReference type="CDD" id="cd14791">
    <property type="entry name" value="GH36"/>
    <property type="match status" value="1"/>
</dbReference>
<dbReference type="OrthoDB" id="9758822at2"/>
<gene>
    <name evidence="3" type="ORF">SY83_12130</name>
</gene>
<dbReference type="SUPFAM" id="SSF51445">
    <property type="entry name" value="(Trans)glycosidases"/>
    <property type="match status" value="1"/>
</dbReference>
<dbReference type="InterPro" id="IPR050985">
    <property type="entry name" value="Alpha-glycosidase_related"/>
</dbReference>
<dbReference type="PANTHER" id="PTHR43053">
    <property type="entry name" value="GLYCOSIDASE FAMILY 31"/>
    <property type="match status" value="1"/>
</dbReference>
<evidence type="ECO:0008006" key="5">
    <source>
        <dbReference type="Google" id="ProtNLM"/>
    </source>
</evidence>
<dbReference type="STRING" id="1178515.SY83_12130"/>
<keyword evidence="4" id="KW-1185">Reference proteome</keyword>
<name>A0A172TIN4_9BACL</name>
<organism evidence="3 4">
    <name type="scientific">Paenibacillus swuensis</name>
    <dbReference type="NCBI Taxonomy" id="1178515"/>
    <lineage>
        <taxon>Bacteria</taxon>
        <taxon>Bacillati</taxon>
        <taxon>Bacillota</taxon>
        <taxon>Bacilli</taxon>
        <taxon>Bacillales</taxon>
        <taxon>Paenibacillaceae</taxon>
        <taxon>Paenibacillus</taxon>
    </lineage>
</organism>
<dbReference type="PATRIC" id="fig|1178515.4.peg.2422"/>
<protein>
    <recommendedName>
        <fullName evidence="5">Alpha-galactosidase</fullName>
    </recommendedName>
</protein>
<dbReference type="RefSeq" id="WP_068606824.1">
    <property type="nucleotide sequence ID" value="NZ_CP011388.1"/>
</dbReference>
<dbReference type="GO" id="GO:0004557">
    <property type="term" value="F:alpha-galactosidase activity"/>
    <property type="evidence" value="ECO:0007669"/>
    <property type="project" value="InterPro"/>
</dbReference>
<dbReference type="Proteomes" id="UP000076927">
    <property type="component" value="Chromosome"/>
</dbReference>
<dbReference type="Gene3D" id="3.20.20.70">
    <property type="entry name" value="Aldolase class I"/>
    <property type="match status" value="1"/>
</dbReference>